<name>A0ABP1PIZ7_XYLVO</name>
<dbReference type="InterPro" id="IPR007185">
    <property type="entry name" value="DNA_pol_a/d/e_bsu"/>
</dbReference>
<evidence type="ECO:0000313" key="10">
    <source>
        <dbReference type="EMBL" id="CAL7951210.1"/>
    </source>
</evidence>
<reference evidence="10 11" key="1">
    <citation type="submission" date="2024-08" db="EMBL/GenBank/DDBJ databases">
        <authorList>
            <person name="Will J Nash"/>
            <person name="Angela Man"/>
            <person name="Seanna McTaggart"/>
            <person name="Kendall Baker"/>
            <person name="Tom Barker"/>
            <person name="Leah Catchpole"/>
            <person name="Alex Durrant"/>
            <person name="Karim Gharbi"/>
            <person name="Naomi Irish"/>
            <person name="Gemy Kaithakottil"/>
            <person name="Debby Ku"/>
            <person name="Aaliyah Providence"/>
            <person name="Felix Shaw"/>
            <person name="David Swarbreck"/>
            <person name="Chris Watkins"/>
            <person name="Ann M. McCartney"/>
            <person name="Giulio Formenti"/>
            <person name="Alice Mouton"/>
            <person name="Noel Vella"/>
            <person name="Bjorn M von Reumont"/>
            <person name="Adriana Vella"/>
            <person name="Wilfried Haerty"/>
        </authorList>
    </citation>
    <scope>NUCLEOTIDE SEQUENCE [LARGE SCALE GENOMIC DNA]</scope>
</reference>
<keyword evidence="5 6" id="KW-0539">Nucleus</keyword>
<dbReference type="PANTHER" id="PTHR23061">
    <property type="entry name" value="DNA POLYMERASE 2 ALPHA 70 KDA SUBUNIT"/>
    <property type="match status" value="1"/>
</dbReference>
<feature type="domain" description="DNA polymerase alpha/delta/epsilon subunit B" evidence="7">
    <location>
        <begin position="341"/>
        <end position="548"/>
    </location>
</feature>
<evidence type="ECO:0000256" key="1">
    <source>
        <dbReference type="ARBA" id="ARBA00004123"/>
    </source>
</evidence>
<dbReference type="EMBL" id="CAXAJV020001300">
    <property type="protein sequence ID" value="CAL7951210.1"/>
    <property type="molecule type" value="Genomic_DNA"/>
</dbReference>
<comment type="function">
    <text evidence="6">Accessory subunit of the DNA polymerase alpha complex (also known as the alpha DNA polymerase-primase complex) which plays an essential role in the initiation of DNA synthesis.</text>
</comment>
<dbReference type="Pfam" id="PF08418">
    <property type="entry name" value="Pol_alpha_B_N"/>
    <property type="match status" value="1"/>
</dbReference>
<sequence>MVSEETLILCFSNLGCDVSDKSVLDKCIQLCDAHNLDEESFVELWIAYTVPHSLNIDPTIDDLIKFEKEELNKNNRNSLEDSTQTVSNLHIDLQPKEEIINNVLDLYSTGESSTLKIKRARSPVTETENDNKLRAVDQTFVPSIYTSKSNVPNRAPSTNVRGKVLLYFGQDLKDWKKQNDYEVSIVKANIPHVPKDVMYMFELISKQGIALSSRCQSFGEQLCYIWNKIEPADSKVRYVRNVACKSQVTFRTWGRICIKVDKSNGRKSVMLEGSKRPKGVKIAPIVHLDLYEIKHYSVFSGQVVAVEGVCTNGQVLVAKKLFVKGYAPLFDVPELSKEIRIYVAVGPFTPSDNLNYQPLWDLMERVVEEEPNVLILIGPVVEYTHPEIAKCTLKDNYQDFFDKILTNILQYLKGTITRLVLISSNRDVHHEPVFPTPEYIINANKVGPNTANLYPLPDPCIMNIEGLHIGVTSVDVFRHVAQQEVSNTPGMDRIGRLADHILSQATFYPVFPPFRGLNFDVALWRKYGCFERQPHILILPSDIKYYIKSVNECLVVNPERLQKYIYAKLCIRPVYDGKWNPNKVACEIAKV</sequence>
<dbReference type="Gene3D" id="3.60.21.60">
    <property type="match status" value="2"/>
</dbReference>
<dbReference type="InterPro" id="IPR013627">
    <property type="entry name" value="Pol_alpha_B_N"/>
</dbReference>
<dbReference type="InterPro" id="IPR016722">
    <property type="entry name" value="DNA_pol_alpha_bsu"/>
</dbReference>
<proteinExistence type="inferred from homology"/>
<evidence type="ECO:0000256" key="6">
    <source>
        <dbReference type="PIRNR" id="PIRNR018300"/>
    </source>
</evidence>
<gene>
    <name evidence="10" type="ORF">XYLVIOL_LOCUS10421</name>
</gene>
<dbReference type="Gene3D" id="1.10.8.530">
    <property type="entry name" value="DNA polymerase alpha-primase, subunit B, N-terminal domain"/>
    <property type="match status" value="1"/>
</dbReference>
<evidence type="ECO:0000313" key="11">
    <source>
        <dbReference type="Proteomes" id="UP001642520"/>
    </source>
</evidence>
<evidence type="ECO:0000256" key="4">
    <source>
        <dbReference type="ARBA" id="ARBA00022705"/>
    </source>
</evidence>
<keyword evidence="11" id="KW-1185">Reference proteome</keyword>
<keyword evidence="4 6" id="KW-0235">DNA replication</keyword>
<protein>
    <recommendedName>
        <fullName evidence="3 6">DNA polymerase alpha subunit B</fullName>
    </recommendedName>
</protein>
<evidence type="ECO:0000256" key="2">
    <source>
        <dbReference type="ARBA" id="ARBA00007299"/>
    </source>
</evidence>
<evidence type="ECO:0000256" key="3">
    <source>
        <dbReference type="ARBA" id="ARBA00018596"/>
    </source>
</evidence>
<evidence type="ECO:0000259" key="8">
    <source>
        <dbReference type="Pfam" id="PF08418"/>
    </source>
</evidence>
<feature type="domain" description="DNA polymerase alpha subunit B OB" evidence="9">
    <location>
        <begin position="239"/>
        <end position="322"/>
    </location>
</feature>
<evidence type="ECO:0000259" key="9">
    <source>
        <dbReference type="Pfam" id="PF22062"/>
    </source>
</evidence>
<feature type="domain" description="DNA polymerase alpha subunit B N-terminal" evidence="8">
    <location>
        <begin position="5"/>
        <end position="73"/>
    </location>
</feature>
<dbReference type="Pfam" id="PF22062">
    <property type="entry name" value="OB_DPOA2"/>
    <property type="match status" value="1"/>
</dbReference>
<organism evidence="10 11">
    <name type="scientific">Xylocopa violacea</name>
    <name type="common">Violet carpenter bee</name>
    <name type="synonym">Apis violacea</name>
    <dbReference type="NCBI Taxonomy" id="135666"/>
    <lineage>
        <taxon>Eukaryota</taxon>
        <taxon>Metazoa</taxon>
        <taxon>Ecdysozoa</taxon>
        <taxon>Arthropoda</taxon>
        <taxon>Hexapoda</taxon>
        <taxon>Insecta</taxon>
        <taxon>Pterygota</taxon>
        <taxon>Neoptera</taxon>
        <taxon>Endopterygota</taxon>
        <taxon>Hymenoptera</taxon>
        <taxon>Apocrita</taxon>
        <taxon>Aculeata</taxon>
        <taxon>Apoidea</taxon>
        <taxon>Anthophila</taxon>
        <taxon>Apidae</taxon>
        <taxon>Xylocopa</taxon>
        <taxon>Xylocopa</taxon>
    </lineage>
</organism>
<dbReference type="InterPro" id="IPR043034">
    <property type="entry name" value="DNA_pol_alpha_B_N_sf"/>
</dbReference>
<dbReference type="Proteomes" id="UP001642520">
    <property type="component" value="Unassembled WGS sequence"/>
</dbReference>
<comment type="caution">
    <text evidence="10">The sequence shown here is derived from an EMBL/GenBank/DDBJ whole genome shotgun (WGS) entry which is preliminary data.</text>
</comment>
<dbReference type="PANTHER" id="PTHR23061:SF12">
    <property type="entry name" value="DNA POLYMERASE ALPHA SUBUNIT B"/>
    <property type="match status" value="1"/>
</dbReference>
<evidence type="ECO:0000259" key="7">
    <source>
        <dbReference type="Pfam" id="PF04042"/>
    </source>
</evidence>
<evidence type="ECO:0000256" key="5">
    <source>
        <dbReference type="ARBA" id="ARBA00023242"/>
    </source>
</evidence>
<dbReference type="InterPro" id="IPR054300">
    <property type="entry name" value="OB_DPOA2"/>
</dbReference>
<accession>A0ABP1PIZ7</accession>
<comment type="similarity">
    <text evidence="2 6">Belongs to the DNA polymerase alpha subunit B family.</text>
</comment>
<dbReference type="Pfam" id="PF04042">
    <property type="entry name" value="DNA_pol_E_B"/>
    <property type="match status" value="1"/>
</dbReference>
<comment type="subcellular location">
    <subcellularLocation>
        <location evidence="1 6">Nucleus</location>
    </subcellularLocation>
</comment>
<dbReference type="PIRSF" id="PIRSF018300">
    <property type="entry name" value="DNA_pol_alph_2"/>
    <property type="match status" value="1"/>
</dbReference>